<feature type="region of interest" description="Disordered" evidence="1">
    <location>
        <begin position="1"/>
        <end position="20"/>
    </location>
</feature>
<dbReference type="OrthoDB" id="4182573at2"/>
<dbReference type="EMBL" id="LFNT01000014">
    <property type="protein sequence ID" value="KMS74287.1"/>
    <property type="molecule type" value="Genomic_DNA"/>
</dbReference>
<feature type="region of interest" description="Disordered" evidence="1">
    <location>
        <begin position="246"/>
        <end position="275"/>
    </location>
</feature>
<evidence type="ECO:0000313" key="3">
    <source>
        <dbReference type="Proteomes" id="UP000037432"/>
    </source>
</evidence>
<protein>
    <submittedName>
        <fullName evidence="2">Uncharacterized protein</fullName>
    </submittedName>
</protein>
<accession>A0A0J7ZFU9</accession>
<name>A0A0J7ZFU9_STRVR</name>
<dbReference type="Proteomes" id="UP000037432">
    <property type="component" value="Unassembled WGS sequence"/>
</dbReference>
<organism evidence="2 3">
    <name type="scientific">Streptomyces viridochromogenes</name>
    <dbReference type="NCBI Taxonomy" id="1938"/>
    <lineage>
        <taxon>Bacteria</taxon>
        <taxon>Bacillati</taxon>
        <taxon>Actinomycetota</taxon>
        <taxon>Actinomycetes</taxon>
        <taxon>Kitasatosporales</taxon>
        <taxon>Streptomycetaceae</taxon>
        <taxon>Streptomyces</taxon>
    </lineage>
</organism>
<reference evidence="2 3" key="1">
    <citation type="submission" date="2015-06" db="EMBL/GenBank/DDBJ databases">
        <authorList>
            <person name="Ju K.-S."/>
            <person name="Doroghazi J.R."/>
            <person name="Metcalf W.W."/>
        </authorList>
    </citation>
    <scope>NUCLEOTIDE SEQUENCE [LARGE SCALE GENOMIC DNA]</scope>
    <source>
        <strain evidence="2 3">NRRL 3414</strain>
    </source>
</reference>
<comment type="caution">
    <text evidence="2">The sequence shown here is derived from an EMBL/GenBank/DDBJ whole genome shotgun (WGS) entry which is preliminary data.</text>
</comment>
<gene>
    <name evidence="2" type="ORF">ACM01_15445</name>
</gene>
<proteinExistence type="predicted"/>
<feature type="compositionally biased region" description="Basic residues" evidence="1">
    <location>
        <begin position="259"/>
        <end position="268"/>
    </location>
</feature>
<evidence type="ECO:0000313" key="2">
    <source>
        <dbReference type="EMBL" id="KMS74287.1"/>
    </source>
</evidence>
<dbReference type="AlphaFoldDB" id="A0A0J7ZFU9"/>
<dbReference type="PATRIC" id="fig|1938.3.peg.8675"/>
<dbReference type="RefSeq" id="WP_048581769.1">
    <property type="nucleotide sequence ID" value="NZ_LFNT01000014.1"/>
</dbReference>
<feature type="compositionally biased region" description="Basic and acidic residues" evidence="1">
    <location>
        <begin position="246"/>
        <end position="255"/>
    </location>
</feature>
<sequence length="275" mass="30204">MTSPILTIDTPAGPVRATAGPREDDAVVFELGGAMRGSVHVTGTTDPHRWDQFTAIRACLGPVNAFKTTAPDDALPRLARSRTGYRGSLTLYRDNIDRPEVSVHPLLSAADHPPSEKTAAVLTAVLRGCAEHVEQRADLPAILEASRQRDTPGLLRFLTWSASYHQDEAARLEREACAAHPARRAAVAAWWTVAQWFLASPHPVLLLMLADLPYSVLPNSLARTVDVKQWWAPYCVDAAADERERARRAQAEADSLRAQQHRRPRGRRPALVGTP</sequence>
<evidence type="ECO:0000256" key="1">
    <source>
        <dbReference type="SAM" id="MobiDB-lite"/>
    </source>
</evidence>